<dbReference type="NCBIfam" id="TIGR04056">
    <property type="entry name" value="OMP_RagA_SusC"/>
    <property type="match status" value="1"/>
</dbReference>
<evidence type="ECO:0000256" key="7">
    <source>
        <dbReference type="PROSITE-ProRule" id="PRU01360"/>
    </source>
</evidence>
<evidence type="ECO:0000256" key="2">
    <source>
        <dbReference type="ARBA" id="ARBA00022448"/>
    </source>
</evidence>
<evidence type="ECO:0000256" key="8">
    <source>
        <dbReference type="SAM" id="SignalP"/>
    </source>
</evidence>
<organism evidence="10 11">
    <name type="scientific">Flammeovirga agarivorans</name>
    <dbReference type="NCBI Taxonomy" id="2726742"/>
    <lineage>
        <taxon>Bacteria</taxon>
        <taxon>Pseudomonadati</taxon>
        <taxon>Bacteroidota</taxon>
        <taxon>Cytophagia</taxon>
        <taxon>Cytophagales</taxon>
        <taxon>Flammeovirgaceae</taxon>
        <taxon>Flammeovirga</taxon>
    </lineage>
</organism>
<dbReference type="GO" id="GO:0009279">
    <property type="term" value="C:cell outer membrane"/>
    <property type="evidence" value="ECO:0007669"/>
    <property type="project" value="UniProtKB-SubCell"/>
</dbReference>
<accession>A0A7X8SK80</accession>
<keyword evidence="3 7" id="KW-1134">Transmembrane beta strand</keyword>
<evidence type="ECO:0000313" key="11">
    <source>
        <dbReference type="Proteomes" id="UP000585050"/>
    </source>
</evidence>
<evidence type="ECO:0000259" key="9">
    <source>
        <dbReference type="Pfam" id="PF07715"/>
    </source>
</evidence>
<dbReference type="InterPro" id="IPR037066">
    <property type="entry name" value="Plug_dom_sf"/>
</dbReference>
<dbReference type="InterPro" id="IPR023997">
    <property type="entry name" value="TonB-dep_OMP_SusC/RagA_CS"/>
</dbReference>
<dbReference type="InterPro" id="IPR012910">
    <property type="entry name" value="Plug_dom"/>
</dbReference>
<keyword evidence="11" id="KW-1185">Reference proteome</keyword>
<proteinExistence type="inferred from homology"/>
<sequence>MKQLLLILITCLAVSAFAQDRTVKGTVYSDEENLPLPGVSVVIKDGDTSRGMITDMDGRFTIKVKESDILVFSFIGMETQEIAVNNRSEIEVRLGYDVEELDEVVVSSGYFDIKKGDVVGAVGTIGSDELEQTRSVNVENMIAGRVAGVIVSGNGQPGGGVGIQIRGTNSMQGGTQPLYVIDGIPMDPLTDAQGNAGSGDSQSALNFINPSDIESINILKDANATAIYGARGANGVVVITTKEADGGKSYDKLTATVEFGISEINNKIGVLDGPQFEEYMNQRVLNNFYKVITNPAREGMVFDGTQPLTLENFPEVAELPGRMPFPETTGVNTDWQDITYQQAITQNYNLAYRGGNKKGNMSLSFGLTDNQGVIINSDYTRATLNMNINRQTFDGKVTLNSRTNGSYGTGRATSAGNGEMFNEKGIVTNTLTFQPIYEVLNDGQSDDIYAPLNEGYLLSNPYTMATQVQDIKDAYTFNQAFTLSTNFTDNLSATAKGAVNVQSSYRNSYYPSSTSRGRRNNGEAARSSLLNTKLYGELNLRYQKSWGDHNLDFIGLGTIEKRTVQSEFQRALGFPTDATGYYTFENATDVLVPINNYFTTDLVSGLFRAAYNFRHKYYVDVNARIDASSKFAENNKSAIFPSAAVAWAISEENFLKSSEKINNLKLRASYGKTGNNAINAYQSMALMEPVRYNYDGSVAVGYIETNLANDNLTWETTDQFNVGLDIGLFRNRLTASADVYYKKTYDLLQKVNLPASNGFVSKIDNFGEVENRGIEVTMGYDIIKKKNFNWNVTGTFALNRNMLVSLNNNIDYQLGPSVGPDRVYPNIFMEGQPLGIFWGAETDGIYKDWDEANASGIVGAAPGEIKYVNHHVEYDADGNPLPNQQINFDDYVKIGDPNPDFVFSLSSAFKYKNWDVSFLITGQKGGDILWVESWPLVNMSKTTNVSEEAYNNSWKAPIDYNYETGEVVYNPSTGNIDNPEHPAPMTVTGQRAISSDRQIYDASYLRLKNVNLGYTFRFRSKRSMRLYASGHNLFTLTNYPGYDPEVTTYSQNPQRRGIDFGSYPGVKTYIMGIKFNY</sequence>
<dbReference type="SUPFAM" id="SSF49464">
    <property type="entry name" value="Carboxypeptidase regulatory domain-like"/>
    <property type="match status" value="1"/>
</dbReference>
<evidence type="ECO:0000256" key="4">
    <source>
        <dbReference type="ARBA" id="ARBA00022692"/>
    </source>
</evidence>
<keyword evidence="4 7" id="KW-0812">Transmembrane</keyword>
<comment type="subcellular location">
    <subcellularLocation>
        <location evidence="1 7">Cell outer membrane</location>
        <topology evidence="1 7">Multi-pass membrane protein</topology>
    </subcellularLocation>
</comment>
<dbReference type="InterPro" id="IPR023996">
    <property type="entry name" value="TonB-dep_OMP_SusC/RagA"/>
</dbReference>
<dbReference type="RefSeq" id="WP_168882469.1">
    <property type="nucleotide sequence ID" value="NZ_JABAIL010000003.1"/>
</dbReference>
<dbReference type="InterPro" id="IPR008969">
    <property type="entry name" value="CarboxyPept-like_regulatory"/>
</dbReference>
<dbReference type="EMBL" id="JABAIL010000003">
    <property type="protein sequence ID" value="NLR91754.1"/>
    <property type="molecule type" value="Genomic_DNA"/>
</dbReference>
<evidence type="ECO:0000256" key="6">
    <source>
        <dbReference type="ARBA" id="ARBA00023237"/>
    </source>
</evidence>
<keyword evidence="5 7" id="KW-0472">Membrane</keyword>
<dbReference type="PROSITE" id="PS52016">
    <property type="entry name" value="TONB_DEPENDENT_REC_3"/>
    <property type="match status" value="1"/>
</dbReference>
<protein>
    <submittedName>
        <fullName evidence="10">TonB-dependent receptor</fullName>
    </submittedName>
</protein>
<dbReference type="Pfam" id="PF13715">
    <property type="entry name" value="CarbopepD_reg_2"/>
    <property type="match status" value="1"/>
</dbReference>
<dbReference type="Gene3D" id="2.40.170.20">
    <property type="entry name" value="TonB-dependent receptor, beta-barrel domain"/>
    <property type="match status" value="1"/>
</dbReference>
<dbReference type="InterPro" id="IPR039426">
    <property type="entry name" value="TonB-dep_rcpt-like"/>
</dbReference>
<comment type="caution">
    <text evidence="10">The sequence shown here is derived from an EMBL/GenBank/DDBJ whole genome shotgun (WGS) entry which is preliminary data.</text>
</comment>
<dbReference type="AlphaFoldDB" id="A0A7X8SK80"/>
<feature type="signal peptide" evidence="8">
    <location>
        <begin position="1"/>
        <end position="18"/>
    </location>
</feature>
<dbReference type="NCBIfam" id="TIGR04057">
    <property type="entry name" value="SusC_RagA_signa"/>
    <property type="match status" value="1"/>
</dbReference>
<keyword evidence="8" id="KW-0732">Signal</keyword>
<keyword evidence="6 7" id="KW-0998">Cell outer membrane</keyword>
<dbReference type="Proteomes" id="UP000585050">
    <property type="component" value="Unassembled WGS sequence"/>
</dbReference>
<keyword evidence="10" id="KW-0675">Receptor</keyword>
<feature type="chain" id="PRO_5031001395" evidence="8">
    <location>
        <begin position="19"/>
        <end position="1077"/>
    </location>
</feature>
<comment type="similarity">
    <text evidence="7">Belongs to the TonB-dependent receptor family.</text>
</comment>
<dbReference type="SUPFAM" id="SSF56935">
    <property type="entry name" value="Porins"/>
    <property type="match status" value="1"/>
</dbReference>
<dbReference type="Gene3D" id="2.170.130.10">
    <property type="entry name" value="TonB-dependent receptor, plug domain"/>
    <property type="match status" value="1"/>
</dbReference>
<evidence type="ECO:0000256" key="3">
    <source>
        <dbReference type="ARBA" id="ARBA00022452"/>
    </source>
</evidence>
<evidence type="ECO:0000256" key="5">
    <source>
        <dbReference type="ARBA" id="ARBA00023136"/>
    </source>
</evidence>
<keyword evidence="2 7" id="KW-0813">Transport</keyword>
<reference evidence="10 11" key="1">
    <citation type="submission" date="2020-04" db="EMBL/GenBank/DDBJ databases">
        <title>Flammeovirga sp. SR4, a novel species isolated from seawater.</title>
        <authorList>
            <person name="Wang X."/>
        </authorList>
    </citation>
    <scope>NUCLEOTIDE SEQUENCE [LARGE SCALE GENOMIC DNA]</scope>
    <source>
        <strain evidence="10 11">SR4</strain>
    </source>
</reference>
<dbReference type="InterPro" id="IPR036942">
    <property type="entry name" value="Beta-barrel_TonB_sf"/>
</dbReference>
<evidence type="ECO:0000313" key="10">
    <source>
        <dbReference type="EMBL" id="NLR91754.1"/>
    </source>
</evidence>
<name>A0A7X8SK80_9BACT</name>
<gene>
    <name evidence="10" type="ORF">HGP29_11080</name>
</gene>
<feature type="domain" description="TonB-dependent receptor plug" evidence="9">
    <location>
        <begin position="116"/>
        <end position="236"/>
    </location>
</feature>
<dbReference type="Pfam" id="PF07715">
    <property type="entry name" value="Plug"/>
    <property type="match status" value="1"/>
</dbReference>
<evidence type="ECO:0000256" key="1">
    <source>
        <dbReference type="ARBA" id="ARBA00004571"/>
    </source>
</evidence>